<proteinExistence type="predicted"/>
<dbReference type="OMA" id="CNDEEVY"/>
<dbReference type="eggNOG" id="ENOG502S553">
    <property type="taxonomic scope" value="Eukaryota"/>
</dbReference>
<sequence>MKNILLSNTVYNRIVLLKFSSRTYTVKSKGHQDWSPVFDPTKSKNAALKLFRKNIIIASTSKWIPVANSKEAILLASLGSTFEKEYVVSKDSLKKLYNRILTNKINDDYIYQLIKDTHPNKVTNIKIPNVNSKSQTSLANPAKESINFKPQRHAHVEKILKQLLNYDISKKDMIEVLNALLINISPSENTELSAGEIDGGKAVNIVDLERYLKKLINEDIQKKKLKELQWKTYNWGQVVESPIFKPGSTLFEQYRLSNNILLRIVDKVINARNYLYNNKARNNNIAKEYLIFDLKDKSRHKPSNILKNSMFTICYRDLFAVINSSEKPPEETLTFINEITKEDWTLVGNLYEDHNKLIFERPMKQKNSTVNRKKVLWVTSGLLVTSTLFVLYRSCPLATQENNADKKET</sequence>
<evidence type="ECO:0000313" key="1">
    <source>
        <dbReference type="EMBL" id="CCD27316.1"/>
    </source>
</evidence>
<accession>G0WHQ5</accession>
<protein>
    <submittedName>
        <fullName evidence="1">Uncharacterized protein</fullName>
    </submittedName>
</protein>
<evidence type="ECO:0000313" key="2">
    <source>
        <dbReference type="Proteomes" id="UP000000689"/>
    </source>
</evidence>
<dbReference type="RefSeq" id="XP_003672559.1">
    <property type="nucleotide sequence ID" value="XM_003672511.1"/>
</dbReference>
<dbReference type="AlphaFoldDB" id="G0WHQ5"/>
<dbReference type="Proteomes" id="UP000000689">
    <property type="component" value="Chromosome 11"/>
</dbReference>
<dbReference type="EMBL" id="HE580277">
    <property type="protein sequence ID" value="CCD27316.1"/>
    <property type="molecule type" value="Genomic_DNA"/>
</dbReference>
<reference evidence="1 2" key="1">
    <citation type="journal article" date="2011" name="Proc. Natl. Acad. Sci. U.S.A.">
        <title>Evolutionary erosion of yeast sex chromosomes by mating-type switching accidents.</title>
        <authorList>
            <person name="Gordon J.L."/>
            <person name="Armisen D."/>
            <person name="Proux-Wera E."/>
            <person name="Oheigeartaigh S.S."/>
            <person name="Byrne K.P."/>
            <person name="Wolfe K.H."/>
        </authorList>
    </citation>
    <scope>NUCLEOTIDE SEQUENCE [LARGE SCALE GENOMIC DNA]</scope>
    <source>
        <strain evidence="2">ATCC 10597 / BCRC 20456 / CBS 421 / NBRC 0211 / NRRL Y-12639</strain>
    </source>
</reference>
<name>G0WHQ5_NAUDC</name>
<gene>
    <name evidence="1" type="primary">NDAI0K01250</name>
    <name evidence="1" type="ordered locus">NDAI_0K01250</name>
</gene>
<organism evidence="1 2">
    <name type="scientific">Naumovozyma dairenensis (strain ATCC 10597 / BCRC 20456 / CBS 421 / NBRC 0211 / NRRL Y-12639)</name>
    <name type="common">Saccharomyces dairenensis</name>
    <dbReference type="NCBI Taxonomy" id="1071378"/>
    <lineage>
        <taxon>Eukaryota</taxon>
        <taxon>Fungi</taxon>
        <taxon>Dikarya</taxon>
        <taxon>Ascomycota</taxon>
        <taxon>Saccharomycotina</taxon>
        <taxon>Saccharomycetes</taxon>
        <taxon>Saccharomycetales</taxon>
        <taxon>Saccharomycetaceae</taxon>
        <taxon>Naumovozyma</taxon>
    </lineage>
</organism>
<dbReference type="GeneID" id="11497604"/>
<keyword evidence="2" id="KW-1185">Reference proteome</keyword>
<dbReference type="HOGENOM" id="CLU_674708_0_0_1"/>
<dbReference type="KEGG" id="ndi:NDAI_0K01250"/>
<dbReference type="OrthoDB" id="4035871at2759"/>